<organism evidence="2 3">
    <name type="scientific">Thiorhodococcus fuscus</name>
    <dbReference type="NCBI Taxonomy" id="527200"/>
    <lineage>
        <taxon>Bacteria</taxon>
        <taxon>Pseudomonadati</taxon>
        <taxon>Pseudomonadota</taxon>
        <taxon>Gammaproteobacteria</taxon>
        <taxon>Chromatiales</taxon>
        <taxon>Chromatiaceae</taxon>
        <taxon>Thiorhodococcus</taxon>
    </lineage>
</organism>
<dbReference type="PANTHER" id="PTHR30615:SF8">
    <property type="entry name" value="UPF0047 PROTEIN C4A8.02C"/>
    <property type="match status" value="1"/>
</dbReference>
<reference evidence="3" key="1">
    <citation type="journal article" date="2019" name="Int. J. Syst. Evol. Microbiol.">
        <title>The Global Catalogue of Microorganisms (GCM) 10K type strain sequencing project: providing services to taxonomists for standard genome sequencing and annotation.</title>
        <authorList>
            <consortium name="The Broad Institute Genomics Platform"/>
            <consortium name="The Broad Institute Genome Sequencing Center for Infectious Disease"/>
            <person name="Wu L."/>
            <person name="Ma J."/>
        </authorList>
    </citation>
    <scope>NUCLEOTIDE SEQUENCE [LARGE SCALE GENOMIC DNA]</scope>
    <source>
        <strain evidence="3">KACC 12597</strain>
    </source>
</reference>
<comment type="caution">
    <text evidence="2">The sequence shown here is derived from an EMBL/GenBank/DDBJ whole genome shotgun (WGS) entry which is preliminary data.</text>
</comment>
<evidence type="ECO:0000313" key="3">
    <source>
        <dbReference type="Proteomes" id="UP001597337"/>
    </source>
</evidence>
<evidence type="ECO:0000313" key="2">
    <source>
        <dbReference type="EMBL" id="MFD2113592.1"/>
    </source>
</evidence>
<dbReference type="PIRSF" id="PIRSF004681">
    <property type="entry name" value="UCP004681"/>
    <property type="match status" value="1"/>
</dbReference>
<sequence>MRFHCESLVIPTSAPIQIIDVTDRVRDALKAHPVGNGHLILTSSHTTAFVALNERETMLQQDMLDFLSRVAPPGVGYRHDRDPVDGRPNAHSHLIGLFMNASEIIPIADGELLLGGWQSIFFIELDGPRDQRQLRIQIAGES</sequence>
<dbReference type="Pfam" id="PF01894">
    <property type="entry name" value="YjbQ"/>
    <property type="match status" value="1"/>
</dbReference>
<accession>A0ABW4YD53</accession>
<dbReference type="InterPro" id="IPR001602">
    <property type="entry name" value="UPF0047_YjbQ-like"/>
</dbReference>
<protein>
    <submittedName>
        <fullName evidence="2">Secondary thiamine-phosphate synthase enzyme YjbQ</fullName>
    </submittedName>
</protein>
<keyword evidence="3" id="KW-1185">Reference proteome</keyword>
<dbReference type="SUPFAM" id="SSF111038">
    <property type="entry name" value="YjbQ-like"/>
    <property type="match status" value="1"/>
</dbReference>
<gene>
    <name evidence="2" type="ORF">ACFSJC_17230</name>
</gene>
<dbReference type="PANTHER" id="PTHR30615">
    <property type="entry name" value="UNCHARACTERIZED PROTEIN YJBQ-RELATED"/>
    <property type="match status" value="1"/>
</dbReference>
<dbReference type="Proteomes" id="UP001597337">
    <property type="component" value="Unassembled WGS sequence"/>
</dbReference>
<dbReference type="EMBL" id="JBHUHX010000052">
    <property type="protein sequence ID" value="MFD2113592.1"/>
    <property type="molecule type" value="Genomic_DNA"/>
</dbReference>
<dbReference type="NCBIfam" id="TIGR00149">
    <property type="entry name" value="TIGR00149_YjbQ"/>
    <property type="match status" value="1"/>
</dbReference>
<evidence type="ECO:0000256" key="1">
    <source>
        <dbReference type="ARBA" id="ARBA00005534"/>
    </source>
</evidence>
<proteinExistence type="inferred from homology"/>
<dbReference type="InterPro" id="IPR035917">
    <property type="entry name" value="YjbQ-like_sf"/>
</dbReference>
<comment type="similarity">
    <text evidence="1">Belongs to the UPF0047 family.</text>
</comment>
<dbReference type="RefSeq" id="WP_386028434.1">
    <property type="nucleotide sequence ID" value="NZ_JBHUHX010000052.1"/>
</dbReference>
<dbReference type="Gene3D" id="2.60.120.460">
    <property type="entry name" value="YjbQ-like"/>
    <property type="match status" value="1"/>
</dbReference>
<name>A0ABW4YD53_9GAMM</name>